<dbReference type="EMBL" id="JBITGY010000019">
    <property type="protein sequence ID" value="MFI6505494.1"/>
    <property type="molecule type" value="Genomic_DNA"/>
</dbReference>
<gene>
    <name evidence="1" type="ORF">ACIBG2_15015</name>
    <name evidence="2" type="ORF">ACIBG2_49505</name>
</gene>
<evidence type="ECO:0000313" key="1">
    <source>
        <dbReference type="EMBL" id="MFI6498700.1"/>
    </source>
</evidence>
<proteinExistence type="predicted"/>
<organism evidence="1 3">
    <name type="scientific">Nonomuraea typhae</name>
    <dbReference type="NCBI Taxonomy" id="2603600"/>
    <lineage>
        <taxon>Bacteria</taxon>
        <taxon>Bacillati</taxon>
        <taxon>Actinomycetota</taxon>
        <taxon>Actinomycetes</taxon>
        <taxon>Streptosporangiales</taxon>
        <taxon>Streptosporangiaceae</taxon>
        <taxon>Nonomuraea</taxon>
    </lineage>
</organism>
<feature type="non-terminal residue" evidence="1">
    <location>
        <position position="1"/>
    </location>
</feature>
<reference evidence="1 3" key="1">
    <citation type="submission" date="2024-10" db="EMBL/GenBank/DDBJ databases">
        <title>The Natural Products Discovery Center: Release of the First 8490 Sequenced Strains for Exploring Actinobacteria Biosynthetic Diversity.</title>
        <authorList>
            <person name="Kalkreuter E."/>
            <person name="Kautsar S.A."/>
            <person name="Yang D."/>
            <person name="Bader C.D."/>
            <person name="Teijaro C.N."/>
            <person name="Fluegel L."/>
            <person name="Davis C.M."/>
            <person name="Simpson J.R."/>
            <person name="Lauterbach L."/>
            <person name="Steele A.D."/>
            <person name="Gui C."/>
            <person name="Meng S."/>
            <person name="Li G."/>
            <person name="Viehrig K."/>
            <person name="Ye F."/>
            <person name="Su P."/>
            <person name="Kiefer A.F."/>
            <person name="Nichols A."/>
            <person name="Cepeda A.J."/>
            <person name="Yan W."/>
            <person name="Fan B."/>
            <person name="Jiang Y."/>
            <person name="Adhikari A."/>
            <person name="Zheng C.-J."/>
            <person name="Schuster L."/>
            <person name="Cowan T.M."/>
            <person name="Smanski M.J."/>
            <person name="Chevrette M.G."/>
            <person name="De Carvalho L.P.S."/>
            <person name="Shen B."/>
        </authorList>
    </citation>
    <scope>NUCLEOTIDE SEQUENCE [LARGE SCALE GENOMIC DNA]</scope>
    <source>
        <strain evidence="1 3">NPDC050545</strain>
    </source>
</reference>
<evidence type="ECO:0000313" key="2">
    <source>
        <dbReference type="EMBL" id="MFI6505494.1"/>
    </source>
</evidence>
<sequence length="44" mass="5318">LERALQAWIDTWNENPRPFLWTKTAEEIFETIAAYLKRINDSEH</sequence>
<dbReference type="EMBL" id="JBITGY010000003">
    <property type="protein sequence ID" value="MFI6498700.1"/>
    <property type="molecule type" value="Genomic_DNA"/>
</dbReference>
<accession>A0ABW7YS11</accession>
<dbReference type="Proteomes" id="UP001612741">
    <property type="component" value="Unassembled WGS sequence"/>
</dbReference>
<protein>
    <submittedName>
        <fullName evidence="1">IS630 family transposase</fullName>
    </submittedName>
</protein>
<name>A0ABW7YS11_9ACTN</name>
<evidence type="ECO:0000313" key="3">
    <source>
        <dbReference type="Proteomes" id="UP001612741"/>
    </source>
</evidence>
<keyword evidence="3" id="KW-1185">Reference proteome</keyword>
<comment type="caution">
    <text evidence="1">The sequence shown here is derived from an EMBL/GenBank/DDBJ whole genome shotgun (WGS) entry which is preliminary data.</text>
</comment>